<evidence type="ECO:0000313" key="11">
    <source>
        <dbReference type="Proteomes" id="UP000662904"/>
    </source>
</evidence>
<evidence type="ECO:0000256" key="1">
    <source>
        <dbReference type="ARBA" id="ARBA00004651"/>
    </source>
</evidence>
<feature type="transmembrane region" description="Helical" evidence="8">
    <location>
        <begin position="340"/>
        <end position="359"/>
    </location>
</feature>
<dbReference type="InterPro" id="IPR020846">
    <property type="entry name" value="MFS_dom"/>
</dbReference>
<dbReference type="Proteomes" id="UP000662904">
    <property type="component" value="Chromosome"/>
</dbReference>
<evidence type="ECO:0000256" key="4">
    <source>
        <dbReference type="ARBA" id="ARBA00022475"/>
    </source>
</evidence>
<feature type="transmembrane region" description="Helical" evidence="8">
    <location>
        <begin position="404"/>
        <end position="425"/>
    </location>
</feature>
<dbReference type="CDD" id="cd17321">
    <property type="entry name" value="MFS_MMR_MDR_like"/>
    <property type="match status" value="1"/>
</dbReference>
<organism evidence="10 11">
    <name type="scientific">Koleobacter methoxysyntrophicus</name>
    <dbReference type="NCBI Taxonomy" id="2751313"/>
    <lineage>
        <taxon>Bacteria</taxon>
        <taxon>Bacillati</taxon>
        <taxon>Bacillota</taxon>
        <taxon>Clostridia</taxon>
        <taxon>Koleobacterales</taxon>
        <taxon>Koleobacteraceae</taxon>
        <taxon>Koleobacter</taxon>
    </lineage>
</organism>
<dbReference type="RefSeq" id="WP_206706760.1">
    <property type="nucleotide sequence ID" value="NZ_CP059066.1"/>
</dbReference>
<dbReference type="InterPro" id="IPR004638">
    <property type="entry name" value="EmrB-like"/>
</dbReference>
<dbReference type="EMBL" id="CP059066">
    <property type="protein sequence ID" value="QSQ09402.1"/>
    <property type="molecule type" value="Genomic_DNA"/>
</dbReference>
<keyword evidence="6 8" id="KW-1133">Transmembrane helix</keyword>
<evidence type="ECO:0000256" key="2">
    <source>
        <dbReference type="ARBA" id="ARBA00008537"/>
    </source>
</evidence>
<dbReference type="InterPro" id="IPR011701">
    <property type="entry name" value="MFS"/>
</dbReference>
<feature type="transmembrane region" description="Helical" evidence="8">
    <location>
        <begin position="57"/>
        <end position="75"/>
    </location>
</feature>
<feature type="transmembrane region" description="Helical" evidence="8">
    <location>
        <begin position="234"/>
        <end position="255"/>
    </location>
</feature>
<evidence type="ECO:0000256" key="6">
    <source>
        <dbReference type="ARBA" id="ARBA00022989"/>
    </source>
</evidence>
<feature type="transmembrane region" description="Helical" evidence="8">
    <location>
        <begin position="145"/>
        <end position="168"/>
    </location>
</feature>
<dbReference type="PRINTS" id="PR01036">
    <property type="entry name" value="TCRTETB"/>
</dbReference>
<feature type="transmembrane region" description="Helical" evidence="8">
    <location>
        <begin position="87"/>
        <end position="106"/>
    </location>
</feature>
<dbReference type="PANTHER" id="PTHR42718:SF9">
    <property type="entry name" value="MAJOR FACILITATOR SUPERFAMILY MULTIDRUG TRANSPORTER MFSC"/>
    <property type="match status" value="1"/>
</dbReference>
<feature type="transmembrane region" description="Helical" evidence="8">
    <location>
        <begin position="445"/>
        <end position="467"/>
    </location>
</feature>
<feature type="transmembrane region" description="Helical" evidence="8">
    <location>
        <begin position="207"/>
        <end position="228"/>
    </location>
</feature>
<feature type="transmembrane region" description="Helical" evidence="8">
    <location>
        <begin position="20"/>
        <end position="37"/>
    </location>
</feature>
<reference evidence="10" key="1">
    <citation type="submission" date="2020-07" db="EMBL/GenBank/DDBJ databases">
        <title>Koleobacter methoxysyntrophicus gen. nov., sp. nov., a novel anaerobic bacterium isolated from deep subsurface oil field and proposal of Koleobacterales ord. nov. in the phylum Firmicutes.</title>
        <authorList>
            <person name="Sakamoto S."/>
            <person name="Tamaki H."/>
        </authorList>
    </citation>
    <scope>NUCLEOTIDE SEQUENCE</scope>
    <source>
        <strain evidence="10">NRmbB1</strain>
    </source>
</reference>
<feature type="transmembrane region" description="Helical" evidence="8">
    <location>
        <begin position="174"/>
        <end position="195"/>
    </location>
</feature>
<proteinExistence type="inferred from homology"/>
<dbReference type="KEGG" id="kme:H0A61_01765"/>
<dbReference type="NCBIfam" id="TIGR00711">
    <property type="entry name" value="efflux_EmrB"/>
    <property type="match status" value="1"/>
</dbReference>
<dbReference type="PANTHER" id="PTHR42718">
    <property type="entry name" value="MAJOR FACILITATOR SUPERFAMILY MULTIDRUG TRANSPORTER MFSC"/>
    <property type="match status" value="1"/>
</dbReference>
<evidence type="ECO:0000256" key="8">
    <source>
        <dbReference type="SAM" id="Phobius"/>
    </source>
</evidence>
<evidence type="ECO:0000256" key="5">
    <source>
        <dbReference type="ARBA" id="ARBA00022692"/>
    </source>
</evidence>
<protein>
    <submittedName>
        <fullName evidence="10">Multidrug resistance protein Stp</fullName>
    </submittedName>
</protein>
<keyword evidence="5 8" id="KW-0812">Transmembrane</keyword>
<keyword evidence="3" id="KW-0813">Transport</keyword>
<comment type="subcellular location">
    <subcellularLocation>
        <location evidence="1">Cell membrane</location>
        <topology evidence="1">Multi-pass membrane protein</topology>
    </subcellularLocation>
</comment>
<keyword evidence="7 8" id="KW-0472">Membrane</keyword>
<evidence type="ECO:0000256" key="7">
    <source>
        <dbReference type="ARBA" id="ARBA00023136"/>
    </source>
</evidence>
<evidence type="ECO:0000259" key="9">
    <source>
        <dbReference type="PROSITE" id="PS50850"/>
    </source>
</evidence>
<feature type="transmembrane region" description="Helical" evidence="8">
    <location>
        <begin position="112"/>
        <end position="133"/>
    </location>
</feature>
<dbReference type="SUPFAM" id="SSF103473">
    <property type="entry name" value="MFS general substrate transporter"/>
    <property type="match status" value="1"/>
</dbReference>
<sequence>MADRSATAGEELKVLKSPNLILGTLLLGVVLSLLNSSMVNVALNSIMEDLNIDVDKITWIITIYLLTYTVIMPIYGKLGDMFGHRKVYLFGLSLFVTGSILCSISRSFPLLLFSRFIQASGAASINPMSLAIITHVFPADRRGQAMGFWGAAIGAGSALGPSLGGFLIDLGGWNTIFIANVPIGLIALISAYMTLPKVKPQRVFERIDILGAGLMILSITSLLLGLTYGESIGWTSLTVLFLFSVSLIAVIFFIYRETRISTPLVDLTLMLNRTFSSTVLVSFIQMSTMISSSILMPLYLQRVSGFTPSITGMIILFQPFITMLSAPFAGKLVDKFGSRLPVIIGILAIIFSMFFLSMIGGDTSYVYIITFTGLFGLGNGFCSSPLAAAIVGSVKSDRVGSASGLFNMLRFLGSVFGSTLTGIILKSRADLFSAAAHPHPEAAAIRQLYLLLALINLIALFSSRFIGIEKRREKPERDSLL</sequence>
<feature type="transmembrane region" description="Helical" evidence="8">
    <location>
        <begin position="306"/>
        <end position="328"/>
    </location>
</feature>
<dbReference type="Gene3D" id="1.20.1250.20">
    <property type="entry name" value="MFS general substrate transporter like domains"/>
    <property type="match status" value="1"/>
</dbReference>
<feature type="transmembrane region" description="Helical" evidence="8">
    <location>
        <begin position="275"/>
        <end position="300"/>
    </location>
</feature>
<comment type="similarity">
    <text evidence="2">Belongs to the major facilitator superfamily. EmrB family.</text>
</comment>
<dbReference type="PROSITE" id="PS50850">
    <property type="entry name" value="MFS"/>
    <property type="match status" value="1"/>
</dbReference>
<dbReference type="Gene3D" id="1.20.1720.10">
    <property type="entry name" value="Multidrug resistance protein D"/>
    <property type="match status" value="1"/>
</dbReference>
<feature type="transmembrane region" description="Helical" evidence="8">
    <location>
        <begin position="365"/>
        <end position="392"/>
    </location>
</feature>
<dbReference type="GO" id="GO:0005886">
    <property type="term" value="C:plasma membrane"/>
    <property type="evidence" value="ECO:0007669"/>
    <property type="project" value="UniProtKB-SubCell"/>
</dbReference>
<dbReference type="Pfam" id="PF07690">
    <property type="entry name" value="MFS_1"/>
    <property type="match status" value="1"/>
</dbReference>
<name>A0A8A0RND8_9FIRM</name>
<keyword evidence="11" id="KW-1185">Reference proteome</keyword>
<keyword evidence="4" id="KW-1003">Cell membrane</keyword>
<dbReference type="AlphaFoldDB" id="A0A8A0RND8"/>
<gene>
    <name evidence="10" type="primary">stp</name>
    <name evidence="10" type="ORF">H0A61_01765</name>
</gene>
<accession>A0A8A0RND8</accession>
<evidence type="ECO:0000256" key="3">
    <source>
        <dbReference type="ARBA" id="ARBA00022448"/>
    </source>
</evidence>
<dbReference type="InterPro" id="IPR036259">
    <property type="entry name" value="MFS_trans_sf"/>
</dbReference>
<feature type="domain" description="Major facilitator superfamily (MFS) profile" evidence="9">
    <location>
        <begin position="21"/>
        <end position="471"/>
    </location>
</feature>
<evidence type="ECO:0000313" key="10">
    <source>
        <dbReference type="EMBL" id="QSQ09402.1"/>
    </source>
</evidence>
<dbReference type="GO" id="GO:0022857">
    <property type="term" value="F:transmembrane transporter activity"/>
    <property type="evidence" value="ECO:0007669"/>
    <property type="project" value="InterPro"/>
</dbReference>